<feature type="transmembrane region" description="Helical" evidence="5">
    <location>
        <begin position="120"/>
        <end position="138"/>
    </location>
</feature>
<evidence type="ECO:0000259" key="6">
    <source>
        <dbReference type="Pfam" id="PF07291"/>
    </source>
</evidence>
<keyword evidence="8" id="KW-1185">Reference proteome</keyword>
<organism evidence="7 8">
    <name type="scientific">Flavobacterium beibuense</name>
    <dbReference type="NCBI Taxonomy" id="657326"/>
    <lineage>
        <taxon>Bacteria</taxon>
        <taxon>Pseudomonadati</taxon>
        <taxon>Bacteroidota</taxon>
        <taxon>Flavobacteriia</taxon>
        <taxon>Flavobacteriales</taxon>
        <taxon>Flavobacteriaceae</taxon>
        <taxon>Flavobacterium</taxon>
    </lineage>
</organism>
<evidence type="ECO:0000256" key="4">
    <source>
        <dbReference type="ARBA" id="ARBA00023136"/>
    </source>
</evidence>
<dbReference type="InterPro" id="IPR009908">
    <property type="entry name" value="Methylamine_util_MauE"/>
</dbReference>
<keyword evidence="2 5" id="KW-0812">Transmembrane</keyword>
<comment type="caution">
    <text evidence="7">The sequence shown here is derived from an EMBL/GenBank/DDBJ whole genome shotgun (WGS) entry which is preliminary data.</text>
</comment>
<dbReference type="GO" id="GO:0030416">
    <property type="term" value="P:methylamine metabolic process"/>
    <property type="evidence" value="ECO:0007669"/>
    <property type="project" value="InterPro"/>
</dbReference>
<feature type="transmembrane region" description="Helical" evidence="5">
    <location>
        <begin position="78"/>
        <end position="100"/>
    </location>
</feature>
<keyword evidence="4 5" id="KW-0472">Membrane</keyword>
<feature type="transmembrane region" description="Helical" evidence="5">
    <location>
        <begin position="7"/>
        <end position="26"/>
    </location>
</feature>
<reference evidence="7 8" key="1">
    <citation type="submission" date="2014-12" db="EMBL/GenBank/DDBJ databases">
        <title>Genome sequence of Flavobacterium beibuense RSKm HC5.</title>
        <authorList>
            <person name="Kim J.F."/>
            <person name="Song J.Y."/>
            <person name="Kwak M.-J."/>
            <person name="Lee S.-W."/>
        </authorList>
    </citation>
    <scope>NUCLEOTIDE SEQUENCE [LARGE SCALE GENOMIC DNA]</scope>
    <source>
        <strain evidence="7 8">RSKm HC5</strain>
    </source>
</reference>
<evidence type="ECO:0000256" key="1">
    <source>
        <dbReference type="ARBA" id="ARBA00004141"/>
    </source>
</evidence>
<evidence type="ECO:0000256" key="5">
    <source>
        <dbReference type="SAM" id="Phobius"/>
    </source>
</evidence>
<dbReference type="EMBL" id="JUIW01000003">
    <property type="protein sequence ID" value="RYJ44282.1"/>
    <property type="molecule type" value="Genomic_DNA"/>
</dbReference>
<sequence>MKLRPQLNNSLIQIASYLYVLLFVYASVSKILDFENFQVQLGQSPLLSAFAGFLAYAVVVGELGISCLLVIPELRMSGLYLSVALMAMFTTYIIIILNFSSFIPCSCGGVLEHLGWREHLIFNLVFIVFGVVAIVLSGIDKTKTVLLICTLVAAPSIIGLLYLRSEEIMSQENPFIRRFQMFALSERQSTDLENSSFYFAGSDDGQIYLGNHSAPLHIIAFDPGLKEKKHYTITLDNDKYPFRSAEIRIAAPYFYLYDGLIPIVYKGRIGEWKAETVYQGNHYFTKGIAVDSLRFAIRGQKPQTGEHILGKLGVGDTPNITYAPDLLEKQIDGIFDTDGTFCYSEGLKRFVYTYHYRNQFIVSDKDLSLLYRGHTIDTTTKARLKVVHLKKSGDTKLAAPPYMVNRNTTLYNNLLFVNSELIGRFEERSVREYAKVIDVYDILSNQYKFSFYLYGNDKYKPKEFIATKHGFYSIINQELNHYNYGKPTLKSMVNNTK</sequence>
<protein>
    <submittedName>
        <fullName evidence="7">MauE domain containing protein</fullName>
    </submittedName>
</protein>
<dbReference type="GO" id="GO:0016020">
    <property type="term" value="C:membrane"/>
    <property type="evidence" value="ECO:0007669"/>
    <property type="project" value="UniProtKB-SubCell"/>
</dbReference>
<dbReference type="AlphaFoldDB" id="A0A444WES4"/>
<proteinExistence type="predicted"/>
<keyword evidence="3 5" id="KW-1133">Transmembrane helix</keyword>
<dbReference type="Proteomes" id="UP000289775">
    <property type="component" value="Unassembled WGS sequence"/>
</dbReference>
<name>A0A444WES4_9FLAO</name>
<evidence type="ECO:0000256" key="2">
    <source>
        <dbReference type="ARBA" id="ARBA00022692"/>
    </source>
</evidence>
<evidence type="ECO:0000313" key="7">
    <source>
        <dbReference type="EMBL" id="RYJ44282.1"/>
    </source>
</evidence>
<comment type="subcellular location">
    <subcellularLocation>
        <location evidence="1">Membrane</location>
        <topology evidence="1">Multi-pass membrane protein</topology>
    </subcellularLocation>
</comment>
<feature type="domain" description="Methylamine utilisation protein MauE" evidence="6">
    <location>
        <begin position="10"/>
        <end position="135"/>
    </location>
</feature>
<gene>
    <name evidence="7" type="ORF">NU09_0892</name>
</gene>
<accession>A0A444WES4</accession>
<evidence type="ECO:0000256" key="3">
    <source>
        <dbReference type="ARBA" id="ARBA00022989"/>
    </source>
</evidence>
<dbReference type="Pfam" id="PF07291">
    <property type="entry name" value="MauE"/>
    <property type="match status" value="1"/>
</dbReference>
<evidence type="ECO:0000313" key="8">
    <source>
        <dbReference type="Proteomes" id="UP000289775"/>
    </source>
</evidence>
<feature type="transmembrane region" description="Helical" evidence="5">
    <location>
        <begin position="46"/>
        <end position="71"/>
    </location>
</feature>
<feature type="transmembrane region" description="Helical" evidence="5">
    <location>
        <begin position="145"/>
        <end position="163"/>
    </location>
</feature>